<evidence type="ECO:0000313" key="3">
    <source>
        <dbReference type="Proteomes" id="UP000199361"/>
    </source>
</evidence>
<evidence type="ECO:0000313" key="2">
    <source>
        <dbReference type="EMBL" id="SEU11351.1"/>
    </source>
</evidence>
<organism evidence="2 3">
    <name type="scientific">Nonomuraea wenchangensis</name>
    <dbReference type="NCBI Taxonomy" id="568860"/>
    <lineage>
        <taxon>Bacteria</taxon>
        <taxon>Bacillati</taxon>
        <taxon>Actinomycetota</taxon>
        <taxon>Actinomycetes</taxon>
        <taxon>Streptosporangiales</taxon>
        <taxon>Streptosporangiaceae</taxon>
        <taxon>Nonomuraea</taxon>
    </lineage>
</organism>
<gene>
    <name evidence="2" type="ORF">SAMN05421811_10616</name>
</gene>
<dbReference type="Pfam" id="PF00550">
    <property type="entry name" value="PP-binding"/>
    <property type="match status" value="1"/>
</dbReference>
<proteinExistence type="predicted"/>
<protein>
    <submittedName>
        <fullName evidence="2">Acyl carrier protein</fullName>
    </submittedName>
</protein>
<keyword evidence="3" id="KW-1185">Reference proteome</keyword>
<dbReference type="PROSITE" id="PS50075">
    <property type="entry name" value="CARRIER"/>
    <property type="match status" value="1"/>
</dbReference>
<reference evidence="2 3" key="1">
    <citation type="submission" date="2016-10" db="EMBL/GenBank/DDBJ databases">
        <authorList>
            <person name="de Groot N.N."/>
        </authorList>
    </citation>
    <scope>NUCLEOTIDE SEQUENCE [LARGE SCALE GENOMIC DNA]</scope>
    <source>
        <strain evidence="2 3">CGMCC 4.5598</strain>
    </source>
</reference>
<dbReference type="SUPFAM" id="SSF47336">
    <property type="entry name" value="ACP-like"/>
    <property type="match status" value="1"/>
</dbReference>
<dbReference type="AlphaFoldDB" id="A0A1I0JNK5"/>
<dbReference type="OrthoDB" id="3539919at2"/>
<dbReference type="InterPro" id="IPR009081">
    <property type="entry name" value="PP-bd_ACP"/>
</dbReference>
<evidence type="ECO:0000259" key="1">
    <source>
        <dbReference type="PROSITE" id="PS50075"/>
    </source>
</evidence>
<dbReference type="Proteomes" id="UP000199361">
    <property type="component" value="Unassembled WGS sequence"/>
</dbReference>
<accession>A0A1I0JNK5</accession>
<dbReference type="Gene3D" id="1.10.1200.10">
    <property type="entry name" value="ACP-like"/>
    <property type="match status" value="1"/>
</dbReference>
<name>A0A1I0JNK5_9ACTN</name>
<dbReference type="InterPro" id="IPR036736">
    <property type="entry name" value="ACP-like_sf"/>
</dbReference>
<dbReference type="RefSeq" id="WP_091083047.1">
    <property type="nucleotide sequence ID" value="NZ_FOHX01000006.1"/>
</dbReference>
<feature type="domain" description="Carrier" evidence="1">
    <location>
        <begin position="1"/>
        <end position="78"/>
    </location>
</feature>
<sequence length="83" mass="9349">MSDEEILAVVRERCAHILKVDPMRVTEDALLREDLEADSLDLAELHVTLEDEWGPLPREAFADVRTVGDVLARARELAPERLG</sequence>
<dbReference type="EMBL" id="FOHX01000006">
    <property type="protein sequence ID" value="SEU11351.1"/>
    <property type="molecule type" value="Genomic_DNA"/>
</dbReference>
<dbReference type="STRING" id="568860.SAMN05421811_10616"/>